<dbReference type="GeneID" id="18930309"/>
<dbReference type="RefSeq" id="XP_007412095.1">
    <property type="nucleotide sequence ID" value="XM_007412033.1"/>
</dbReference>
<name>F4RSQ3_MELLP</name>
<feature type="compositionally biased region" description="Basic and acidic residues" evidence="1">
    <location>
        <begin position="27"/>
        <end position="38"/>
    </location>
</feature>
<dbReference type="VEuPathDB" id="FungiDB:MELLADRAFT_64770"/>
<dbReference type="AlphaFoldDB" id="F4RSQ3"/>
<feature type="region of interest" description="Disordered" evidence="1">
    <location>
        <begin position="1"/>
        <end position="88"/>
    </location>
</feature>
<reference evidence="3" key="1">
    <citation type="journal article" date="2011" name="Proc. Natl. Acad. Sci. U.S.A.">
        <title>Obligate biotrophy features unraveled by the genomic analysis of rust fungi.</title>
        <authorList>
            <person name="Duplessis S."/>
            <person name="Cuomo C.A."/>
            <person name="Lin Y.-C."/>
            <person name="Aerts A."/>
            <person name="Tisserant E."/>
            <person name="Veneault-Fourrey C."/>
            <person name="Joly D.L."/>
            <person name="Hacquard S."/>
            <person name="Amselem J."/>
            <person name="Cantarel B.L."/>
            <person name="Chiu R."/>
            <person name="Coutinho P.M."/>
            <person name="Feau N."/>
            <person name="Field M."/>
            <person name="Frey P."/>
            <person name="Gelhaye E."/>
            <person name="Goldberg J."/>
            <person name="Grabherr M.G."/>
            <person name="Kodira C.D."/>
            <person name="Kohler A."/>
            <person name="Kuees U."/>
            <person name="Lindquist E.A."/>
            <person name="Lucas S.M."/>
            <person name="Mago R."/>
            <person name="Mauceli E."/>
            <person name="Morin E."/>
            <person name="Murat C."/>
            <person name="Pangilinan J.L."/>
            <person name="Park R."/>
            <person name="Pearson M."/>
            <person name="Quesneville H."/>
            <person name="Rouhier N."/>
            <person name="Sakthikumar S."/>
            <person name="Salamov A.A."/>
            <person name="Schmutz J."/>
            <person name="Selles B."/>
            <person name="Shapiro H."/>
            <person name="Tanguay P."/>
            <person name="Tuskan G.A."/>
            <person name="Henrissat B."/>
            <person name="Van de Peer Y."/>
            <person name="Rouze P."/>
            <person name="Ellis J.G."/>
            <person name="Dodds P.N."/>
            <person name="Schein J.E."/>
            <person name="Zhong S."/>
            <person name="Hamelin R.C."/>
            <person name="Grigoriev I.V."/>
            <person name="Szabo L.J."/>
            <person name="Martin F."/>
        </authorList>
    </citation>
    <scope>NUCLEOTIDE SEQUENCE [LARGE SCALE GENOMIC DNA]</scope>
    <source>
        <strain evidence="3">98AG31 / pathotype 3-4-7</strain>
    </source>
</reference>
<gene>
    <name evidence="2" type="ORF">MELLADRAFT_64770</name>
</gene>
<evidence type="ECO:0000256" key="1">
    <source>
        <dbReference type="SAM" id="MobiDB-lite"/>
    </source>
</evidence>
<dbReference type="EMBL" id="GL883117">
    <property type="protein sequence ID" value="EGG04656.1"/>
    <property type="molecule type" value="Genomic_DNA"/>
</dbReference>
<accession>F4RSQ3</accession>
<sequence length="119" mass="13798">MAPKPTPYKPLNKRKRPATDLQATFWKQEDKDAKEMNKVRTQTSDTQALGIGTDGSAAPHEDNVDNFEEHGIDDRNETGYTHNNDHWEDIDEDERIPFNELSEEERRIILELNSNLYQA</sequence>
<evidence type="ECO:0000313" key="3">
    <source>
        <dbReference type="Proteomes" id="UP000001072"/>
    </source>
</evidence>
<dbReference type="HOGENOM" id="CLU_139885_0_0_1"/>
<feature type="compositionally biased region" description="Basic and acidic residues" evidence="1">
    <location>
        <begin position="59"/>
        <end position="87"/>
    </location>
</feature>
<dbReference type="KEGG" id="mlr:MELLADRAFT_64770"/>
<protein>
    <submittedName>
        <fullName evidence="2">Uncharacterized protein</fullName>
    </submittedName>
</protein>
<organism evidence="3">
    <name type="scientific">Melampsora larici-populina (strain 98AG31 / pathotype 3-4-7)</name>
    <name type="common">Poplar leaf rust fungus</name>
    <dbReference type="NCBI Taxonomy" id="747676"/>
    <lineage>
        <taxon>Eukaryota</taxon>
        <taxon>Fungi</taxon>
        <taxon>Dikarya</taxon>
        <taxon>Basidiomycota</taxon>
        <taxon>Pucciniomycotina</taxon>
        <taxon>Pucciniomycetes</taxon>
        <taxon>Pucciniales</taxon>
        <taxon>Melampsoraceae</taxon>
        <taxon>Melampsora</taxon>
    </lineage>
</organism>
<evidence type="ECO:0000313" key="2">
    <source>
        <dbReference type="EMBL" id="EGG04656.1"/>
    </source>
</evidence>
<dbReference type="Proteomes" id="UP000001072">
    <property type="component" value="Unassembled WGS sequence"/>
</dbReference>
<keyword evidence="3" id="KW-1185">Reference proteome</keyword>
<dbReference type="InParanoid" id="F4RSQ3"/>
<proteinExistence type="predicted"/>